<dbReference type="SMART" id="SM00988">
    <property type="entry name" value="UreE_N"/>
    <property type="match status" value="1"/>
</dbReference>
<keyword evidence="2 4" id="KW-0533">Nickel</keyword>
<evidence type="ECO:0000256" key="2">
    <source>
        <dbReference type="ARBA" id="ARBA00022596"/>
    </source>
</evidence>
<dbReference type="HAMAP" id="MF_00822">
    <property type="entry name" value="UreE"/>
    <property type="match status" value="1"/>
</dbReference>
<comment type="function">
    <text evidence="4">Involved in urease metallocenter assembly. Binds nickel. Probably functions as a nickel donor during metallocenter assembly.</text>
</comment>
<evidence type="ECO:0000313" key="7">
    <source>
        <dbReference type="EMBL" id="WFN96338.1"/>
    </source>
</evidence>
<keyword evidence="3 4" id="KW-0143">Chaperone</keyword>
<dbReference type="EMBL" id="CP092014">
    <property type="protein sequence ID" value="WFN96338.1"/>
    <property type="molecule type" value="Genomic_DNA"/>
</dbReference>
<evidence type="ECO:0000256" key="1">
    <source>
        <dbReference type="ARBA" id="ARBA00022490"/>
    </source>
</evidence>
<evidence type="ECO:0000259" key="6">
    <source>
        <dbReference type="SMART" id="SM00988"/>
    </source>
</evidence>
<dbReference type="RefSeq" id="WP_015871368.1">
    <property type="nucleotide sequence ID" value="NZ_AP028097.1"/>
</dbReference>
<evidence type="ECO:0000313" key="8">
    <source>
        <dbReference type="Proteomes" id="UP001222680"/>
    </source>
</evidence>
<gene>
    <name evidence="4 7" type="primary">ureE</name>
    <name evidence="7" type="ORF">MAY91_16540</name>
</gene>
<feature type="domain" description="UreE urease accessory N-terminal" evidence="6">
    <location>
        <begin position="11"/>
        <end position="75"/>
    </location>
</feature>
<comment type="similarity">
    <text evidence="4">Belongs to the UreE family.</text>
</comment>
<dbReference type="InterPro" id="IPR004029">
    <property type="entry name" value="UreE_N"/>
</dbReference>
<dbReference type="Proteomes" id="UP001222680">
    <property type="component" value="Chromosome"/>
</dbReference>
<protein>
    <recommendedName>
        <fullName evidence="4">Urease accessory protein UreE</fullName>
    </recommendedName>
</protein>
<accession>A0ABY8GG66</accession>
<evidence type="ECO:0000256" key="3">
    <source>
        <dbReference type="ARBA" id="ARBA00023186"/>
    </source>
</evidence>
<dbReference type="InterPro" id="IPR036118">
    <property type="entry name" value="UreE_N_sf"/>
</dbReference>
<evidence type="ECO:0000256" key="4">
    <source>
        <dbReference type="HAMAP-Rule" id="MF_00822"/>
    </source>
</evidence>
<dbReference type="SUPFAM" id="SSF69287">
    <property type="entry name" value="Urease metallochaperone UreE, N-terminal domain"/>
    <property type="match status" value="1"/>
</dbReference>
<proteinExistence type="inferred from homology"/>
<feature type="compositionally biased region" description="Basic and acidic residues" evidence="5">
    <location>
        <begin position="189"/>
        <end position="202"/>
    </location>
</feature>
<name>A0ABY8GG66_EDWIC</name>
<dbReference type="PIRSF" id="PIRSF036402">
    <property type="entry name" value="Ureas_acces_UreE"/>
    <property type="match status" value="1"/>
</dbReference>
<keyword evidence="8" id="KW-1185">Reference proteome</keyword>
<dbReference type="GeneID" id="69538994"/>
<keyword evidence="1 4" id="KW-0963">Cytoplasm</keyword>
<dbReference type="InterPro" id="IPR012406">
    <property type="entry name" value="UreE"/>
</dbReference>
<organism evidence="7 8">
    <name type="scientific">Edwardsiella ictaluri</name>
    <dbReference type="NCBI Taxonomy" id="67780"/>
    <lineage>
        <taxon>Bacteria</taxon>
        <taxon>Pseudomonadati</taxon>
        <taxon>Pseudomonadota</taxon>
        <taxon>Gammaproteobacteria</taxon>
        <taxon>Enterobacterales</taxon>
        <taxon>Hafniaceae</taxon>
        <taxon>Edwardsiella</taxon>
    </lineage>
</organism>
<reference evidence="7 8" key="1">
    <citation type="submission" date="2022-02" db="EMBL/GenBank/DDBJ databases">
        <title>Phenotypic, genotypic and serological characterization of Edwardsiella ictaluri from catfish and ornamental fish species.</title>
        <authorList>
            <person name="Rose D."/>
            <person name="Tekedar H.C."/>
            <person name="Waldbieser G.C."/>
            <person name="Aarattuthodi S."/>
            <person name="Griffin M.J."/>
        </authorList>
    </citation>
    <scope>NUCLEOTIDE SEQUENCE [LARGE SCALE GENOMIC DNA]</scope>
    <source>
        <strain evidence="7 8">13 TAL-140 K3</strain>
    </source>
</reference>
<dbReference type="Gene3D" id="2.60.260.20">
    <property type="entry name" value="Urease metallochaperone UreE, N-terminal domain"/>
    <property type="match status" value="1"/>
</dbReference>
<feature type="compositionally biased region" description="Basic and acidic residues" evidence="5">
    <location>
        <begin position="212"/>
        <end position="225"/>
    </location>
</feature>
<feature type="region of interest" description="Disordered" evidence="5">
    <location>
        <begin position="189"/>
        <end position="225"/>
    </location>
</feature>
<dbReference type="Pfam" id="PF02814">
    <property type="entry name" value="UreE_N"/>
    <property type="match status" value="1"/>
</dbReference>
<comment type="subcellular location">
    <subcellularLocation>
        <location evidence="4">Cytoplasm</location>
    </subcellularLocation>
</comment>
<evidence type="ECO:0000256" key="5">
    <source>
        <dbReference type="SAM" id="MobiDB-lite"/>
    </source>
</evidence>
<sequence>MIVISHVLGNVKTDPVWAEKLKAYELDYLTLEHGDMYKNSCRKMTEQGKDLGISLERNSLLADGDVLLCDDKHAYAIIVKLILRDVMIIDLTDLLNFSHEMMLKISFELGHALGNQHWKSIIHESQVFVPLSVSHKVMESVIQTHRFTGIHYRFEKGDSILSCLTPSEARLLFGGAEDLGAHVHVDHSHSHDFMGHSHEHEGHRHVHNHAGNSHDNEHDEHHSRR</sequence>